<evidence type="ECO:0000256" key="16">
    <source>
        <dbReference type="ARBA" id="ARBA00049152"/>
    </source>
</evidence>
<keyword evidence="6" id="KW-0441">Lipid A biosynthesis</keyword>
<dbReference type="SUPFAM" id="SSF51161">
    <property type="entry name" value="Trimeric LpxA-like enzymes"/>
    <property type="match status" value="2"/>
</dbReference>
<dbReference type="InterPro" id="IPR036034">
    <property type="entry name" value="PDZ_sf"/>
</dbReference>
<reference evidence="20" key="2">
    <citation type="submission" date="2020-05" db="UniProtKB">
        <authorList>
            <consortium name="EnsemblMetazoa"/>
        </authorList>
    </citation>
    <scope>IDENTIFICATION</scope>
    <source>
        <strain evidence="20">IAEA</strain>
    </source>
</reference>
<comment type="function">
    <text evidence="15">Involved in unsaturated fatty acids biosynthesis. Catalyzes the dehydration of short chain beta-hydroxyacyl-ACPs and long chain saturated and unsaturated beta-hydroxyacyl-ACPs.</text>
</comment>
<dbReference type="InterPro" id="IPR010084">
    <property type="entry name" value="FabZ"/>
</dbReference>
<dbReference type="SUPFAM" id="SSF55347">
    <property type="entry name" value="Glyceraldehyde-3-phosphate dehydrogenase-like, C-terminal domain"/>
    <property type="match status" value="1"/>
</dbReference>
<dbReference type="Gene3D" id="3.40.1390.10">
    <property type="entry name" value="MurE/MurF, N-terminal domain"/>
    <property type="match status" value="1"/>
</dbReference>
<dbReference type="Pfam" id="PF13180">
    <property type="entry name" value="PDZ_2"/>
    <property type="match status" value="1"/>
</dbReference>
<dbReference type="NCBIfam" id="NF041504">
    <property type="entry name" value="AccA_sub"/>
    <property type="match status" value="1"/>
</dbReference>
<keyword evidence="12" id="KW-0472">Membrane</keyword>
<dbReference type="VEuPathDB" id="VectorBase:GPPI049919"/>
<dbReference type="PROSITE" id="PS00101">
    <property type="entry name" value="HEXAPEP_TRANSFERASES"/>
    <property type="match status" value="2"/>
</dbReference>
<dbReference type="InterPro" id="IPR005632">
    <property type="entry name" value="Chaperone_Skp"/>
</dbReference>
<dbReference type="InterPro" id="IPR013114">
    <property type="entry name" value="FabA_FabZ"/>
</dbReference>
<evidence type="ECO:0000259" key="18">
    <source>
        <dbReference type="PROSITE" id="PS50106"/>
    </source>
</evidence>
<dbReference type="PROSITE" id="PS50106">
    <property type="entry name" value="PDZ"/>
    <property type="match status" value="1"/>
</dbReference>
<dbReference type="InterPro" id="IPR010137">
    <property type="entry name" value="Lipid_A_LpxA"/>
</dbReference>
<evidence type="ECO:0000256" key="14">
    <source>
        <dbReference type="ARBA" id="ARBA00023239"/>
    </source>
</evidence>
<evidence type="ECO:0000256" key="10">
    <source>
        <dbReference type="ARBA" id="ARBA00022840"/>
    </source>
</evidence>
<dbReference type="EMBL" id="JXJN01026214">
    <property type="status" value="NOT_ANNOTATED_CDS"/>
    <property type="molecule type" value="Genomic_DNA"/>
</dbReference>
<dbReference type="GO" id="GO:0016743">
    <property type="term" value="F:carboxyl- or carbamoyltransferase activity"/>
    <property type="evidence" value="ECO:0007669"/>
    <property type="project" value="InterPro"/>
</dbReference>
<keyword evidence="5" id="KW-0444">Lipid biosynthesis</keyword>
<evidence type="ECO:0000256" key="3">
    <source>
        <dbReference type="ARBA" id="ARBA00004956"/>
    </source>
</evidence>
<dbReference type="InterPro" id="IPR011004">
    <property type="entry name" value="Trimer_LpxA-like_sf"/>
</dbReference>
<evidence type="ECO:0000256" key="5">
    <source>
        <dbReference type="ARBA" id="ARBA00022516"/>
    </source>
</evidence>
<protein>
    <submittedName>
        <fullName evidence="20">Uncharacterized protein</fullName>
    </submittedName>
</protein>
<dbReference type="Pfam" id="PF07977">
    <property type="entry name" value="FabA"/>
    <property type="match status" value="1"/>
</dbReference>
<evidence type="ECO:0000256" key="1">
    <source>
        <dbReference type="ARBA" id="ARBA00004370"/>
    </source>
</evidence>
<dbReference type="GO" id="GO:0016836">
    <property type="term" value="F:hydro-lyase activity"/>
    <property type="evidence" value="ECO:0007669"/>
    <property type="project" value="InterPro"/>
</dbReference>
<dbReference type="GO" id="GO:0005524">
    <property type="term" value="F:ATP binding"/>
    <property type="evidence" value="ECO:0007669"/>
    <property type="project" value="UniProtKB-KW"/>
</dbReference>
<dbReference type="PANTHER" id="PTHR42853:SF3">
    <property type="entry name" value="ACETYL-COENZYME A CARBOXYLASE CARBOXYL TRANSFERASE SUBUNIT ALPHA, CHLOROPLASTIC"/>
    <property type="match status" value="1"/>
</dbReference>
<dbReference type="AlphaFoldDB" id="A0A1B0C5T1"/>
<dbReference type="InterPro" id="IPR018357">
    <property type="entry name" value="Hexapep_transf_CS"/>
</dbReference>
<dbReference type="CDD" id="cd03352">
    <property type="entry name" value="LbH_LpxD"/>
    <property type="match status" value="1"/>
</dbReference>
<dbReference type="InterPro" id="IPR000184">
    <property type="entry name" value="Bac_surfAg_D15"/>
</dbReference>
<dbReference type="Gene3D" id="2.30.42.10">
    <property type="match status" value="1"/>
</dbReference>
<dbReference type="EMBL" id="JXJN01026215">
    <property type="status" value="NOT_ANNOTATED_CDS"/>
    <property type="molecule type" value="Genomic_DNA"/>
</dbReference>
<dbReference type="InterPro" id="IPR001095">
    <property type="entry name" value="Acetyl_CoA_COase_a_su"/>
</dbReference>
<keyword evidence="17" id="KW-0175">Coiled coil</keyword>
<dbReference type="InterPro" id="IPR024930">
    <property type="entry name" value="Skp_dom_sf"/>
</dbReference>
<evidence type="ECO:0000259" key="19">
    <source>
        <dbReference type="PROSITE" id="PS50989"/>
    </source>
</evidence>
<evidence type="ECO:0000256" key="11">
    <source>
        <dbReference type="ARBA" id="ARBA00023098"/>
    </source>
</evidence>
<evidence type="ECO:0000256" key="2">
    <source>
        <dbReference type="ARBA" id="ARBA00004496"/>
    </source>
</evidence>
<keyword evidence="11" id="KW-0443">Lipid metabolism</keyword>
<dbReference type="EMBL" id="JXJN01026213">
    <property type="status" value="NOT_ANNOTATED_CDS"/>
    <property type="molecule type" value="Genomic_DNA"/>
</dbReference>
<dbReference type="GO" id="GO:0019867">
    <property type="term" value="C:outer membrane"/>
    <property type="evidence" value="ECO:0007669"/>
    <property type="project" value="InterPro"/>
</dbReference>
<dbReference type="PANTHER" id="PTHR42853">
    <property type="entry name" value="ACETYL-COENZYME A CARBOXYLASE CARBOXYL TRANSFERASE SUBUNIT ALPHA"/>
    <property type="match status" value="1"/>
</dbReference>
<dbReference type="Pfam" id="PF01103">
    <property type="entry name" value="Omp85"/>
    <property type="match status" value="1"/>
</dbReference>
<dbReference type="GO" id="GO:0009245">
    <property type="term" value="P:lipid A biosynthetic process"/>
    <property type="evidence" value="ECO:0007669"/>
    <property type="project" value="UniProtKB-KW"/>
</dbReference>
<keyword evidence="8" id="KW-0547">Nucleotide-binding</keyword>
<evidence type="ECO:0000256" key="17">
    <source>
        <dbReference type="SAM" id="Coils"/>
    </source>
</evidence>
<dbReference type="HAMAP" id="MF_00406">
    <property type="entry name" value="FabZ"/>
    <property type="match status" value="1"/>
</dbReference>
<dbReference type="FunFam" id="3.10.129.10:FF:000001">
    <property type="entry name" value="3-hydroxyacyl-[acyl-carrier-protein] dehydratase FabZ"/>
    <property type="match status" value="1"/>
</dbReference>
<dbReference type="SUPFAM" id="SSF50156">
    <property type="entry name" value="PDZ domain-like"/>
    <property type="match status" value="1"/>
</dbReference>
<dbReference type="GO" id="GO:0009317">
    <property type="term" value="C:acetyl-CoA carboxylase complex"/>
    <property type="evidence" value="ECO:0007669"/>
    <property type="project" value="InterPro"/>
</dbReference>
<dbReference type="PROSITE" id="PS50989">
    <property type="entry name" value="COA_CT_CTER"/>
    <property type="match status" value="1"/>
</dbReference>
<dbReference type="NCBIfam" id="TIGR01750">
    <property type="entry name" value="fabZ"/>
    <property type="match status" value="1"/>
</dbReference>
<dbReference type="CDD" id="cd03351">
    <property type="entry name" value="LbH_UDP-GlcNAc_AT"/>
    <property type="match status" value="1"/>
</dbReference>
<dbReference type="EnsemblMetazoa" id="GPPI049919-RA">
    <property type="protein sequence ID" value="GPPI049919-PA"/>
    <property type="gene ID" value="GPPI049919"/>
</dbReference>
<sequence>MQKQLGNPSLLSTCQISSIILTGSGGPFRNIPLKDLHLMTPDQACAHPNWKMGRKISVDSATMMNKGLEYIVARLLFQANSNQIEVLLHPQSVIHAMIRYIDGSIFSHMSVPDIKTAISYGLGYPKRIFSDSIEPDSPAMKSGFQKGDKIIKINNFEIKDSWYLLSYLLRNNPNKKLIIDVERNGKLIQIEVLSGTKIINNIQEVFNNNNIVLMIRNHLGYTNGIQNKPVPFYDKFYTGGFETIRALAAKQLEIEFQDRATELDLIQRDLNAKIEILKRNSKNMDSNARNALEEALTAQRENFSNKAKSFDHDQMQRQHEEQNKIINQIKHITKQVAFEKASAIIISKHDLPFCKQNALVAKDPYLAYARAAQIMNNTPVPNYGISKNSIISKDVLYGKNISVGHHSVIESGVKLGDDVIIGSGCFIGQKSLIGSYTRLWDNTTIHHSTIIGKCCVIHSGAVIGSDGFGYANDRGTWIKIPHFGKVVLGNNTEIGSLTTIDRGSLDDTYIGNGVIIDNQCQIAHNVYIGDHTAVAGGVIMAGSASIGRNCMIGGASVINGHITICDQVIITGIIMLHEYNALNRKSVLTTNNHTLNIEEILEFLPHRFPFLLVDRVLDFEQGKFLRAIKNVSFNEPFFQGHFPGNPIFPGVLILEAMAQATGILAFKSSGKLSPGELYYFAAIDQARFKKPVQPGDQMILQVTFIKERRGVARFHGIAKVDNKITCEASMISIINDNAIIHADVYIGPFCLIGAQVEIGARTVLKSHVIINGMTYLGEDNFIYQFSSIGEVNQDLKYSGENTRVYIGDRNIIRENSTIHRGTIQGHNITKIGNDNLFMVNVHIAHDCIIGNNCILANNVTLGGHVKIEDYVIIGGMTAIHQNCIIGSHVMIGGCSGVSQDVPPFILAQGNHATPFGINIEGLKRRDFDELSGDRLYGDDKAIIGGIGRLNSRPVMIIGHQKGREIKEKIFRNFGMPAPEGYRKALRLMHMADRFKLPIITLIDTPGAYPGIGAEKRGQSEAIAKNLREMSILTVPIICTIIGEGGSGGALAIGVGDKINMLQYSIYSVISPEGCAAILWKDVNKAPVAAKSMGIIASKLKKLNLIDTIVPEPLGGAHRDLNIITANLKDRLLKDLKMLDKMSVSELLNFRYKKLMSYGYV</sequence>
<dbReference type="Pfam" id="PF08436">
    <property type="entry name" value="DXP_redisom_C"/>
    <property type="match status" value="1"/>
</dbReference>
<keyword evidence="14" id="KW-0456">Lyase</keyword>
<dbReference type="CDD" id="cd01288">
    <property type="entry name" value="FabZ"/>
    <property type="match status" value="1"/>
</dbReference>
<dbReference type="Pfam" id="PF03938">
    <property type="entry name" value="OmpH"/>
    <property type="match status" value="1"/>
</dbReference>
<evidence type="ECO:0000313" key="20">
    <source>
        <dbReference type="EnsemblMetazoa" id="GPPI049919-PA"/>
    </source>
</evidence>
<dbReference type="NCBIfam" id="NF003657">
    <property type="entry name" value="PRK05289.1"/>
    <property type="match status" value="1"/>
</dbReference>
<evidence type="ECO:0000256" key="13">
    <source>
        <dbReference type="ARBA" id="ARBA00023160"/>
    </source>
</evidence>
<keyword evidence="7" id="KW-0808">Transferase</keyword>
<dbReference type="PRINTS" id="PR01069">
    <property type="entry name" value="ACCCTRFRASEA"/>
</dbReference>
<dbReference type="InterPro" id="IPR007691">
    <property type="entry name" value="LpxD"/>
</dbReference>
<keyword evidence="21" id="KW-1185">Reference proteome</keyword>
<accession>A0A1B0C5T1</accession>
<dbReference type="GO" id="GO:0006633">
    <property type="term" value="P:fatty acid biosynthetic process"/>
    <property type="evidence" value="ECO:0007669"/>
    <property type="project" value="UniProtKB-KW"/>
</dbReference>
<dbReference type="GO" id="GO:0003989">
    <property type="term" value="F:acetyl-CoA carboxylase activity"/>
    <property type="evidence" value="ECO:0007669"/>
    <property type="project" value="InterPro"/>
</dbReference>
<reference evidence="21" key="1">
    <citation type="submission" date="2015-01" db="EMBL/GenBank/DDBJ databases">
        <authorList>
            <person name="Aksoy S."/>
            <person name="Warren W."/>
            <person name="Wilson R.K."/>
        </authorList>
    </citation>
    <scope>NUCLEOTIDE SEQUENCE [LARGE SCALE GENOMIC DNA]</scope>
    <source>
        <strain evidence="21">IAEA</strain>
    </source>
</reference>
<proteinExistence type="inferred from homology"/>
<dbReference type="EMBL" id="JXJN01026216">
    <property type="status" value="NOT_ANNOTATED_CDS"/>
    <property type="molecule type" value="Genomic_DNA"/>
</dbReference>
<dbReference type="Pfam" id="PF00132">
    <property type="entry name" value="Hexapep"/>
    <property type="match status" value="4"/>
</dbReference>
<dbReference type="GO" id="GO:0016410">
    <property type="term" value="F:N-acyltransferase activity"/>
    <property type="evidence" value="ECO:0007669"/>
    <property type="project" value="InterPro"/>
</dbReference>
<dbReference type="Gene3D" id="2.40.160.50">
    <property type="entry name" value="membrane protein fhac: a member of the omp85/tpsb transporter family"/>
    <property type="match status" value="1"/>
</dbReference>
<evidence type="ECO:0000313" key="21">
    <source>
        <dbReference type="Proteomes" id="UP000092460"/>
    </source>
</evidence>
<dbReference type="Pfam" id="PF03255">
    <property type="entry name" value="ACCA"/>
    <property type="match status" value="1"/>
</dbReference>
<dbReference type="NCBIfam" id="NF004344">
    <property type="entry name" value="PRK05724.1"/>
    <property type="match status" value="1"/>
</dbReference>
<feature type="domain" description="CoA carboxyltransferase C-terminal" evidence="19">
    <location>
        <begin position="893"/>
        <end position="1137"/>
    </location>
</feature>
<dbReference type="InterPro" id="IPR029069">
    <property type="entry name" value="HotDog_dom_sf"/>
</dbReference>
<dbReference type="InterPro" id="IPR029045">
    <property type="entry name" value="ClpP/crotonase-like_dom_sf"/>
</dbReference>
<dbReference type="Gene3D" id="3.10.129.10">
    <property type="entry name" value="Hotdog Thioesterase"/>
    <property type="match status" value="1"/>
</dbReference>
<comment type="catalytic activity">
    <reaction evidence="16">
        <text>N(6)-carboxybiotinyl-L-lysyl-[protein] + acetyl-CoA = N(6)-biotinyl-L-lysyl-[protein] + malonyl-CoA</text>
        <dbReference type="Rhea" id="RHEA:54728"/>
        <dbReference type="Rhea" id="RHEA-COMP:10505"/>
        <dbReference type="Rhea" id="RHEA-COMP:10506"/>
        <dbReference type="ChEBI" id="CHEBI:57288"/>
        <dbReference type="ChEBI" id="CHEBI:57384"/>
        <dbReference type="ChEBI" id="CHEBI:83144"/>
        <dbReference type="ChEBI" id="CHEBI:83145"/>
        <dbReference type="EC" id="2.1.3.15"/>
    </reaction>
</comment>
<keyword evidence="13" id="KW-0275">Fatty acid biosynthesis</keyword>
<comment type="subcellular location">
    <subcellularLocation>
        <location evidence="2">Cytoplasm</location>
    </subcellularLocation>
    <subcellularLocation>
        <location evidence="1">Membrane</location>
    </subcellularLocation>
</comment>
<dbReference type="NCBIfam" id="TIGR00513">
    <property type="entry name" value="accA"/>
    <property type="match status" value="1"/>
</dbReference>
<dbReference type="Gene3D" id="3.90.226.10">
    <property type="entry name" value="2-enoyl-CoA Hydratase, Chain A, domain 1"/>
    <property type="match status" value="1"/>
</dbReference>
<dbReference type="Proteomes" id="UP000092460">
    <property type="component" value="Unassembled WGS sequence"/>
</dbReference>
<evidence type="ECO:0000256" key="7">
    <source>
        <dbReference type="ARBA" id="ARBA00022679"/>
    </source>
</evidence>
<dbReference type="SUPFAM" id="SSF54637">
    <property type="entry name" value="Thioesterase/thiol ester dehydrase-isomerase"/>
    <property type="match status" value="1"/>
</dbReference>
<keyword evidence="9" id="KW-0276">Fatty acid metabolism</keyword>
<dbReference type="InterPro" id="IPR001451">
    <property type="entry name" value="Hexapep"/>
</dbReference>
<keyword evidence="4" id="KW-0963">Cytoplasm</keyword>
<dbReference type="GO" id="GO:2001295">
    <property type="term" value="P:malonyl-CoA biosynthetic process"/>
    <property type="evidence" value="ECO:0007669"/>
    <property type="project" value="UniProtKB-UniPathway"/>
</dbReference>
<dbReference type="NCBIfam" id="NF000582">
    <property type="entry name" value="PRK00006.1"/>
    <property type="match status" value="1"/>
</dbReference>
<evidence type="ECO:0000256" key="6">
    <source>
        <dbReference type="ARBA" id="ARBA00022556"/>
    </source>
</evidence>
<dbReference type="HAMAP" id="MF_00823">
    <property type="entry name" value="AcetylCoA_CT_alpha"/>
    <property type="match status" value="1"/>
</dbReference>
<dbReference type="InterPro" id="IPR001478">
    <property type="entry name" value="PDZ"/>
</dbReference>
<dbReference type="InterPro" id="IPR013644">
    <property type="entry name" value="DXP_reductoisomerase_C"/>
</dbReference>
<organism evidence="20 21">
    <name type="scientific">Glossina palpalis gambiensis</name>
    <dbReference type="NCBI Taxonomy" id="67801"/>
    <lineage>
        <taxon>Eukaryota</taxon>
        <taxon>Metazoa</taxon>
        <taxon>Ecdysozoa</taxon>
        <taxon>Arthropoda</taxon>
        <taxon>Hexapoda</taxon>
        <taxon>Insecta</taxon>
        <taxon>Pterygota</taxon>
        <taxon>Neoptera</taxon>
        <taxon>Endopterygota</taxon>
        <taxon>Diptera</taxon>
        <taxon>Brachycera</taxon>
        <taxon>Muscomorpha</taxon>
        <taxon>Hippoboscoidea</taxon>
        <taxon>Glossinidae</taxon>
        <taxon>Glossina</taxon>
    </lineage>
</organism>
<dbReference type="NCBIfam" id="TIGR01852">
    <property type="entry name" value="lipid_A_lpxA"/>
    <property type="match status" value="1"/>
</dbReference>
<feature type="coiled-coil region" evidence="17">
    <location>
        <begin position="267"/>
        <end position="294"/>
    </location>
</feature>
<evidence type="ECO:0000256" key="15">
    <source>
        <dbReference type="ARBA" id="ARBA00025049"/>
    </source>
</evidence>
<dbReference type="GO" id="GO:0008780">
    <property type="term" value="F:acyl-[acyl-carrier-protein]-UDP-N-acetylglucosamine O-acyltransferase activity"/>
    <property type="evidence" value="ECO:0007669"/>
    <property type="project" value="InterPro"/>
</dbReference>
<dbReference type="InterPro" id="IPR011763">
    <property type="entry name" value="COA_CT_C"/>
</dbReference>
<evidence type="ECO:0000256" key="4">
    <source>
        <dbReference type="ARBA" id="ARBA00022490"/>
    </source>
</evidence>
<evidence type="ECO:0000256" key="9">
    <source>
        <dbReference type="ARBA" id="ARBA00022832"/>
    </source>
</evidence>
<dbReference type="SUPFAM" id="SSF111384">
    <property type="entry name" value="OmpH-like"/>
    <property type="match status" value="1"/>
</dbReference>
<dbReference type="STRING" id="67801.A0A1B0C5T1"/>
<evidence type="ECO:0000256" key="12">
    <source>
        <dbReference type="ARBA" id="ARBA00023136"/>
    </source>
</evidence>
<comment type="pathway">
    <text evidence="3">Lipid metabolism; malonyl-CoA biosynthesis; malonyl-CoA from acetyl-CoA: step 1/1.</text>
</comment>
<dbReference type="NCBIfam" id="TIGR01853">
    <property type="entry name" value="lipid_A_lpxD"/>
    <property type="match status" value="1"/>
</dbReference>
<dbReference type="Gene3D" id="2.160.10.10">
    <property type="entry name" value="Hexapeptide repeat proteins"/>
    <property type="match status" value="2"/>
</dbReference>
<dbReference type="GO" id="GO:0051082">
    <property type="term" value="F:unfolded protein binding"/>
    <property type="evidence" value="ECO:0007669"/>
    <property type="project" value="InterPro"/>
</dbReference>
<name>A0A1B0C5T1_9MUSC</name>
<dbReference type="SUPFAM" id="SSF52096">
    <property type="entry name" value="ClpP/crotonase"/>
    <property type="match status" value="1"/>
</dbReference>
<keyword evidence="10" id="KW-0067">ATP-binding</keyword>
<dbReference type="NCBIfam" id="NF002060">
    <property type="entry name" value="PRK00892.1"/>
    <property type="match status" value="1"/>
</dbReference>
<evidence type="ECO:0000256" key="8">
    <source>
        <dbReference type="ARBA" id="ARBA00022741"/>
    </source>
</evidence>
<dbReference type="UniPathway" id="UPA00655">
    <property type="reaction ID" value="UER00711"/>
</dbReference>
<feature type="domain" description="PDZ" evidence="18">
    <location>
        <begin position="108"/>
        <end position="196"/>
    </location>
</feature>